<dbReference type="InterPro" id="IPR049945">
    <property type="entry name" value="AAA_22"/>
</dbReference>
<dbReference type="InterPro" id="IPR003593">
    <property type="entry name" value="AAA+_ATPase"/>
</dbReference>
<organism evidence="4 5">
    <name type="scientific">Phytophthora pseudosyringae</name>
    <dbReference type="NCBI Taxonomy" id="221518"/>
    <lineage>
        <taxon>Eukaryota</taxon>
        <taxon>Sar</taxon>
        <taxon>Stramenopiles</taxon>
        <taxon>Oomycota</taxon>
        <taxon>Peronosporomycetes</taxon>
        <taxon>Peronosporales</taxon>
        <taxon>Peronosporaceae</taxon>
        <taxon>Phytophthora</taxon>
    </lineage>
</organism>
<name>A0A8T1VZA6_9STRA</name>
<protein>
    <submittedName>
        <fullName evidence="4">AAA ATPase</fullName>
    </submittedName>
</protein>
<sequence length="1251" mass="139175">MVPSDCDTPAVLRWVKLRSMQVFWPACVYQSYSAAVAHTHDVWPLRNRKPVLDAEDRVLYFFGVGPRACHVLASGSAPNLQLCVAHEDDLSLEDWAAAEDFPALCGKHQVPEDGVKRALNNACFLRACEEAATYAQDVHTDEQAGELFVTLLVMAKKAHKSGKAVVVREIIPSPAKAPEKKTKTSRQTKQHIADEEKTTDVAKLLKAPAMVTMVAKCWQQMLETGWETMTQGDGQVLYKMPGTSFFDFVPNVNLFDSLEKACGRYLSDWVKSTAVDDSSEDFSELTEFLWPMAAGSGWETMVATTEILYKKADLPFDQWVPNVTLFRSKTQVVAKYLEECGLISSNNDDISEEEGLQDPVSDAAGSDVEMEEPEHSESESEEASSQVADSESDGVDESEDGESGGEEGNQEEEEVVLSAPVKKTSGKKAATKPKKSAAKSNKAAAKLQPTKAVAKSSVKQPKTVQKVQTKQSKLRKAKQDIPPFKMAFGKLESELKNRGWYWKSGGLQWNYYRPYCKTKDKQSLEFNEDFFCGREELEAYLDRSGEYEHIRAKLEDDHIRLFTIDDSESESEEEDELIYSQSTKAPARASKIAPKSAPKPGPSKALSRSYRGRSKSVGQFRRGRSKSTARGHCGLTTQTTLAEVKFGEIWRVLSDDGWHYRYGAIECDYFKPHCATIKDGIPGVDYFQTKDLLIEYLQTSGIWDKTAARVRVEAAMDSSDEGMSDSDIETATPVQKRKRDESTPAPQHSAKKHKDALRTPTDKRLATADRSDDDEDMDTISPDAAGVKGKENHGSGRQPLRNLANSFTPSPNAARKEKGLQHTGSNGVVMELAKEATPSNLIQSTVQKLTSSYIPTNFRHREKEFGEIREFFSDCFEGKEKTSLYISGAPGCGKTALLKATQSEINELYLECCPDQSKEPVRCHVNAMALADSSALFCQIAKALTKKSFSSGNEAFEAIERATNRKLKSSKTMILILDEIDTLLKNNGIENDLCRLFELAHRASNSFILIGIANQVDFTERHLPMLQQRLPDCSPRVVIFEPYKHQIIEQILVDRLGGQTAASKMVSTHGISFLARKIASTTGDIRLAVDTCRRVLQHKLDQADKEHSENPSDGNELGRPLPLTDMLRIIKHALESKSALVIRLLPRNLQMILFASTRLLIVTANRAAESGSEATPLFSVDELYSSYCEVSKDAGVFKPLPERDFRTALDTLGEEGLIAEAELRKHLIKLLFSTSELLQSFRKDPFFSRLV</sequence>
<reference evidence="4" key="1">
    <citation type="submission" date="2021-02" db="EMBL/GenBank/DDBJ databases">
        <authorList>
            <person name="Palmer J.M."/>
        </authorList>
    </citation>
    <scope>NUCLEOTIDE SEQUENCE</scope>
    <source>
        <strain evidence="4">SCRP734</strain>
    </source>
</reference>
<dbReference type="GO" id="GO:0033314">
    <property type="term" value="P:mitotic DNA replication checkpoint signaling"/>
    <property type="evidence" value="ECO:0007669"/>
    <property type="project" value="TreeGrafter"/>
</dbReference>
<dbReference type="Proteomes" id="UP000694044">
    <property type="component" value="Unassembled WGS sequence"/>
</dbReference>
<proteinExistence type="predicted"/>
<dbReference type="EMBL" id="JAGDFM010000125">
    <property type="protein sequence ID" value="KAG7385289.1"/>
    <property type="molecule type" value="Genomic_DNA"/>
</dbReference>
<dbReference type="SMART" id="SM00382">
    <property type="entry name" value="AAA"/>
    <property type="match status" value="1"/>
</dbReference>
<dbReference type="PANTHER" id="PTHR10763:SF26">
    <property type="entry name" value="CELL DIVISION CONTROL PROTEIN 6 HOMOLOG"/>
    <property type="match status" value="1"/>
</dbReference>
<feature type="compositionally biased region" description="Basic and acidic residues" evidence="2">
    <location>
        <begin position="1100"/>
        <end position="1110"/>
    </location>
</feature>
<feature type="compositionally biased region" description="Acidic residues" evidence="2">
    <location>
        <begin position="718"/>
        <end position="728"/>
    </location>
</feature>
<feature type="region of interest" description="Disordered" evidence="2">
    <location>
        <begin position="716"/>
        <end position="822"/>
    </location>
</feature>
<keyword evidence="5" id="KW-1185">Reference proteome</keyword>
<feature type="compositionally biased region" description="Basic residues" evidence="2">
    <location>
        <begin position="424"/>
        <end position="437"/>
    </location>
</feature>
<evidence type="ECO:0000313" key="5">
    <source>
        <dbReference type="Proteomes" id="UP000694044"/>
    </source>
</evidence>
<dbReference type="Pfam" id="PF13401">
    <property type="entry name" value="AAA_22"/>
    <property type="match status" value="1"/>
</dbReference>
<feature type="region of interest" description="Disordered" evidence="2">
    <location>
        <begin position="1100"/>
        <end position="1119"/>
    </location>
</feature>
<comment type="caution">
    <text evidence="4">The sequence shown here is derived from an EMBL/GenBank/DDBJ whole genome shotgun (WGS) entry which is preliminary data.</text>
</comment>
<dbReference type="GO" id="GO:0016887">
    <property type="term" value="F:ATP hydrolysis activity"/>
    <property type="evidence" value="ECO:0007669"/>
    <property type="project" value="InterPro"/>
</dbReference>
<feature type="region of interest" description="Disordered" evidence="2">
    <location>
        <begin position="347"/>
        <end position="472"/>
    </location>
</feature>
<evidence type="ECO:0000313" key="4">
    <source>
        <dbReference type="EMBL" id="KAG7385289.1"/>
    </source>
</evidence>
<dbReference type="GO" id="GO:0006270">
    <property type="term" value="P:DNA replication initiation"/>
    <property type="evidence" value="ECO:0007669"/>
    <property type="project" value="TreeGrafter"/>
</dbReference>
<feature type="region of interest" description="Disordered" evidence="2">
    <location>
        <begin position="565"/>
        <end position="632"/>
    </location>
</feature>
<dbReference type="GO" id="GO:0005634">
    <property type="term" value="C:nucleus"/>
    <property type="evidence" value="ECO:0007669"/>
    <property type="project" value="TreeGrafter"/>
</dbReference>
<dbReference type="GO" id="GO:0003688">
    <property type="term" value="F:DNA replication origin binding"/>
    <property type="evidence" value="ECO:0007669"/>
    <property type="project" value="TreeGrafter"/>
</dbReference>
<dbReference type="AlphaFoldDB" id="A0A8T1VZA6"/>
<dbReference type="PANTHER" id="PTHR10763">
    <property type="entry name" value="CELL DIVISION CONTROL PROTEIN 6-RELATED"/>
    <property type="match status" value="1"/>
</dbReference>
<evidence type="ECO:0000259" key="3">
    <source>
        <dbReference type="SMART" id="SM00382"/>
    </source>
</evidence>
<feature type="domain" description="AAA+ ATPase" evidence="3">
    <location>
        <begin position="880"/>
        <end position="1044"/>
    </location>
</feature>
<feature type="compositionally biased region" description="Low complexity" evidence="2">
    <location>
        <begin position="455"/>
        <end position="471"/>
    </location>
</feature>
<feature type="compositionally biased region" description="Basic and acidic residues" evidence="2">
    <location>
        <begin position="756"/>
        <end position="770"/>
    </location>
</feature>
<dbReference type="CDD" id="cd00009">
    <property type="entry name" value="AAA"/>
    <property type="match status" value="1"/>
</dbReference>
<evidence type="ECO:0000256" key="2">
    <source>
        <dbReference type="SAM" id="MobiDB-lite"/>
    </source>
</evidence>
<accession>A0A8T1VZA6</accession>
<feature type="compositionally biased region" description="Acidic residues" evidence="2">
    <location>
        <begin position="390"/>
        <end position="415"/>
    </location>
</feature>
<dbReference type="FunFam" id="3.40.50.300:FF:003464">
    <property type="entry name" value="Cell division control protein"/>
    <property type="match status" value="1"/>
</dbReference>
<feature type="compositionally biased region" description="Low complexity" evidence="2">
    <location>
        <begin position="584"/>
        <end position="605"/>
    </location>
</feature>
<keyword evidence="1" id="KW-0235">DNA replication</keyword>
<dbReference type="OrthoDB" id="1926878at2759"/>
<feature type="compositionally biased region" description="Acidic residues" evidence="2">
    <location>
        <begin position="565"/>
        <end position="577"/>
    </location>
</feature>
<evidence type="ECO:0000256" key="1">
    <source>
        <dbReference type="ARBA" id="ARBA00022705"/>
    </source>
</evidence>
<dbReference type="InterPro" id="IPR050311">
    <property type="entry name" value="ORC1/CDC6"/>
</dbReference>
<gene>
    <name evidence="4" type="primary">CDC6</name>
    <name evidence="4" type="ORF">PHYPSEUDO_001663</name>
</gene>